<dbReference type="RefSeq" id="XP_040757988.1">
    <property type="nucleotide sequence ID" value="XM_040914795.1"/>
</dbReference>
<evidence type="ECO:0000313" key="2">
    <source>
        <dbReference type="EMBL" id="KZT00248.1"/>
    </source>
</evidence>
<feature type="region of interest" description="Disordered" evidence="1">
    <location>
        <begin position="967"/>
        <end position="1016"/>
    </location>
</feature>
<organism evidence="2 3">
    <name type="scientific">Laetiporus sulphureus 93-53</name>
    <dbReference type="NCBI Taxonomy" id="1314785"/>
    <lineage>
        <taxon>Eukaryota</taxon>
        <taxon>Fungi</taxon>
        <taxon>Dikarya</taxon>
        <taxon>Basidiomycota</taxon>
        <taxon>Agaricomycotina</taxon>
        <taxon>Agaricomycetes</taxon>
        <taxon>Polyporales</taxon>
        <taxon>Laetiporus</taxon>
    </lineage>
</organism>
<dbReference type="OrthoDB" id="3258279at2759"/>
<dbReference type="STRING" id="1314785.A0A165B4Z5"/>
<feature type="compositionally biased region" description="Polar residues" evidence="1">
    <location>
        <begin position="334"/>
        <end position="349"/>
    </location>
</feature>
<dbReference type="GeneID" id="63831822"/>
<proteinExistence type="predicted"/>
<reference evidence="2 3" key="1">
    <citation type="journal article" date="2016" name="Mol. Biol. Evol.">
        <title>Comparative Genomics of Early-Diverging Mushroom-Forming Fungi Provides Insights into the Origins of Lignocellulose Decay Capabilities.</title>
        <authorList>
            <person name="Nagy L.G."/>
            <person name="Riley R."/>
            <person name="Tritt A."/>
            <person name="Adam C."/>
            <person name="Daum C."/>
            <person name="Floudas D."/>
            <person name="Sun H."/>
            <person name="Yadav J.S."/>
            <person name="Pangilinan J."/>
            <person name="Larsson K.H."/>
            <person name="Matsuura K."/>
            <person name="Barry K."/>
            <person name="Labutti K."/>
            <person name="Kuo R."/>
            <person name="Ohm R.A."/>
            <person name="Bhattacharya S.S."/>
            <person name="Shirouzu T."/>
            <person name="Yoshinaga Y."/>
            <person name="Martin F.M."/>
            <person name="Grigoriev I.V."/>
            <person name="Hibbett D.S."/>
        </authorList>
    </citation>
    <scope>NUCLEOTIDE SEQUENCE [LARGE SCALE GENOMIC DNA]</scope>
    <source>
        <strain evidence="2 3">93-53</strain>
    </source>
</reference>
<evidence type="ECO:0000256" key="1">
    <source>
        <dbReference type="SAM" id="MobiDB-lite"/>
    </source>
</evidence>
<protein>
    <submittedName>
        <fullName evidence="2">Uncharacterized protein</fullName>
    </submittedName>
</protein>
<dbReference type="InParanoid" id="A0A165B4Z5"/>
<feature type="region of interest" description="Disordered" evidence="1">
    <location>
        <begin position="1034"/>
        <end position="1102"/>
    </location>
</feature>
<dbReference type="EMBL" id="KV427691">
    <property type="protein sequence ID" value="KZT00248.1"/>
    <property type="molecule type" value="Genomic_DNA"/>
</dbReference>
<feature type="compositionally biased region" description="Acidic residues" evidence="1">
    <location>
        <begin position="444"/>
        <end position="453"/>
    </location>
</feature>
<feature type="region of interest" description="Disordered" evidence="1">
    <location>
        <begin position="920"/>
        <end position="950"/>
    </location>
</feature>
<feature type="region of interest" description="Disordered" evidence="1">
    <location>
        <begin position="419"/>
        <end position="464"/>
    </location>
</feature>
<keyword evidence="3" id="KW-1185">Reference proteome</keyword>
<accession>A0A165B4Z5</accession>
<feature type="compositionally biased region" description="Low complexity" evidence="1">
    <location>
        <begin position="170"/>
        <end position="186"/>
    </location>
</feature>
<feature type="compositionally biased region" description="Basic and acidic residues" evidence="1">
    <location>
        <begin position="454"/>
        <end position="464"/>
    </location>
</feature>
<feature type="compositionally biased region" description="Polar residues" evidence="1">
    <location>
        <begin position="124"/>
        <end position="144"/>
    </location>
</feature>
<name>A0A165B4Z5_9APHY</name>
<feature type="compositionally biased region" description="Low complexity" evidence="1">
    <location>
        <begin position="99"/>
        <end position="116"/>
    </location>
</feature>
<feature type="compositionally biased region" description="Polar residues" evidence="1">
    <location>
        <begin position="967"/>
        <end position="998"/>
    </location>
</feature>
<feature type="region of interest" description="Disordered" evidence="1">
    <location>
        <begin position="1"/>
        <end position="362"/>
    </location>
</feature>
<dbReference type="AlphaFoldDB" id="A0A165B4Z5"/>
<feature type="compositionally biased region" description="Basic and acidic residues" evidence="1">
    <location>
        <begin position="230"/>
        <end position="242"/>
    </location>
</feature>
<feature type="region of interest" description="Disordered" evidence="1">
    <location>
        <begin position="482"/>
        <end position="522"/>
    </location>
</feature>
<sequence length="1168" mass="127575">MARKPRDSLSTLDALLGSSRHNVRAAKRKHISTRSQPLSVDTRQNILDNDGSGLFAPPEDSDASRMLMSPPPEEMLRSGPSTRSAGKSITQSDARHPFTPSLLAKPSSSSRASKSATSKRKRQLSTAASPAKSESSTILTTPNTRARKHAKRAVTLVSEDSSTLHPAPPSKNNASAGESSSSRRPSTPLIEEALNRAQHFNELILDNSSPHRGAEHHRQRPANTTVPYEPPHEHFTSPREVYHTPPMASSKKQKFAQKSKASQKKLVLTIKKEPPEVDLTLPLPPPSPTPDPLLLSGDHSERGPPHAVNSSRHTPPIMPASSSQPHDTNEDDSGSLNLDNPVNAYNTGMTDDMLPTSPFNPESVVVEAPDVWSDSGSDDGMFDEEGEYTGRFVTFTVPIKQDPPDEDELARMEAWGRPVSPVPESMRRWPQSILKRSHESAMAEFDESQQEEEPLQREQESYQKEHQAINDVFPVAVDVSLEQPDVPLSPPPHQPTETIPIDQPAGRDLNRESPSQSSLETRVDVAHDRYSAGVETVVDDSSDHQVLEGHKSIDIDSHLIISELLTANVKPAEETVSHEVGRRGEEQIVQIFPPEPELIIVHEHAGTAQPLTVQPLGLSQLQSIEPAVTPAVEVEATRRLVEQHANTMQPWTVRPFDFTQLQSDETAAIPAVEEATVGPVAMQQDEEEISSDDETEPLEEGVVEVTSSDPMAAARAAAILKMHNYDCLPRVLAKNRRSSHIGVGSFVENALRKTLSEAGIRKQMSLVNRRHTLGGESDDQVVIPGGISMTPTELLEEAERSLHISGEDMSGLLQPRSSLRTPGRSGMRFDISRTFPATPEDISVAFDWTKKDWRRLDSCFTDERLAVGSRQKLGSSALADADNIRLENVVDRFIELEGGVEALMGRLGFSRESLLRRTQALQKKQRSGKIAPPTPNVPRVSRDVHGRNGAHTSSLYPWELLASAQQGDASSQRVHTFRASNPAVSTAPSATTKHSLNPSRRDVVDSGNTSATVPSPSIAVRTKGLFSSYLPASAKPSRAKSVPSAQPSLPTPPPEPLERPRSPGATSVPNPASKLPHAQEMVELQHASSSKPSLIPRSAPSQSTLDLHAVTFSFDIRRPLSRTSSRRSSVGSVKDLVLHFEELNEDTESVRPSSSKGKAPETRKHRPP</sequence>
<feature type="compositionally biased region" description="Basic residues" evidence="1">
    <location>
        <begin position="21"/>
        <end position="32"/>
    </location>
</feature>
<gene>
    <name evidence="2" type="ORF">LAESUDRAFT_816633</name>
</gene>
<feature type="compositionally biased region" description="Polar residues" evidence="1">
    <location>
        <begin position="79"/>
        <end position="92"/>
    </location>
</feature>
<evidence type="ECO:0000313" key="3">
    <source>
        <dbReference type="Proteomes" id="UP000076871"/>
    </source>
</evidence>
<dbReference type="Proteomes" id="UP000076871">
    <property type="component" value="Unassembled WGS sequence"/>
</dbReference>
<feature type="compositionally biased region" description="Polar residues" evidence="1">
    <location>
        <begin position="33"/>
        <end position="47"/>
    </location>
</feature>
<feature type="compositionally biased region" description="Basic residues" evidence="1">
    <location>
        <begin position="251"/>
        <end position="263"/>
    </location>
</feature>
<feature type="compositionally biased region" description="Polar residues" evidence="1">
    <location>
        <begin position="1006"/>
        <end position="1015"/>
    </location>
</feature>
<feature type="region of interest" description="Disordered" evidence="1">
    <location>
        <begin position="1144"/>
        <end position="1168"/>
    </location>
</feature>
<feature type="compositionally biased region" description="Pro residues" evidence="1">
    <location>
        <begin position="282"/>
        <end position="291"/>
    </location>
</feature>